<gene>
    <name evidence="1" type="ORF">CLAU1311_LOCUS9381</name>
</gene>
<dbReference type="AlphaFoldDB" id="A0A7S2Z8H9"/>
<protein>
    <submittedName>
        <fullName evidence="1">Uncharacterized protein</fullName>
    </submittedName>
</protein>
<name>A0A7S2Z8H9_9CHLO</name>
<proteinExistence type="predicted"/>
<organism evidence="1">
    <name type="scientific">Chloropicon laureae</name>
    <dbReference type="NCBI Taxonomy" id="464258"/>
    <lineage>
        <taxon>Eukaryota</taxon>
        <taxon>Viridiplantae</taxon>
        <taxon>Chlorophyta</taxon>
        <taxon>Chloropicophyceae</taxon>
        <taxon>Chloropicales</taxon>
        <taxon>Chloropicaceae</taxon>
        <taxon>Chloropicon</taxon>
    </lineage>
</organism>
<sequence length="144" mass="15871">MVGSMMFRARLSSFLAGFAVASGFAIYQLRSDVRDSHKLLAEQAEGDWAKTRGQATSGDERRASGRLTVGQVRGVRSKLRQGRRGDASGRGLVTSGCCEAQPEIGGRSQDGWFYDVQSSTELLSGRVCRRERFRHLSIEERRAG</sequence>
<reference evidence="1" key="1">
    <citation type="submission" date="2021-01" db="EMBL/GenBank/DDBJ databases">
        <authorList>
            <person name="Corre E."/>
            <person name="Pelletier E."/>
            <person name="Niang G."/>
            <person name="Scheremetjew M."/>
            <person name="Finn R."/>
            <person name="Kale V."/>
            <person name="Holt S."/>
            <person name="Cochrane G."/>
            <person name="Meng A."/>
            <person name="Brown T."/>
            <person name="Cohen L."/>
        </authorList>
    </citation>
    <scope>NUCLEOTIDE SEQUENCE</scope>
    <source>
        <strain evidence="1">RCC856</strain>
    </source>
</reference>
<accession>A0A7S2Z8H9</accession>
<dbReference type="EMBL" id="HBHU01014358">
    <property type="protein sequence ID" value="CAE0029045.1"/>
    <property type="molecule type" value="Transcribed_RNA"/>
</dbReference>
<evidence type="ECO:0000313" key="1">
    <source>
        <dbReference type="EMBL" id="CAE0029045.1"/>
    </source>
</evidence>